<keyword evidence="7 20" id="KW-0812">Transmembrane</keyword>
<keyword evidence="14" id="KW-0496">Mitochondrion</keyword>
<keyword evidence="13" id="KW-0830">Ubiquinone</keyword>
<dbReference type="Pfam" id="PF00032">
    <property type="entry name" value="Cytochrom_B_C"/>
    <property type="match status" value="1"/>
</dbReference>
<evidence type="ECO:0000256" key="1">
    <source>
        <dbReference type="ARBA" id="ARBA00002566"/>
    </source>
</evidence>
<keyword evidence="11 20" id="KW-1133">Transmembrane helix</keyword>
<proteinExistence type="predicted"/>
<dbReference type="SUPFAM" id="SSF81342">
    <property type="entry name" value="Transmembrane di-heme cytochromes"/>
    <property type="match status" value="1"/>
</dbReference>
<sequence>MLSVLRHKVVDLPTNLSLNYFLCGCFMIRSFLASQLVSVLVLSLLYVGFVLYLLMMIEAFLGYILPWHQMSISIVGTSLYSFIVGVLEVTNATLVRVFSARVCLAFVVVGFRVIHHFYLHKGGSNKSLFITGGYKDVVLFHRFFMNKNGLLLLFLLGLLSWLMWVCPDMVLDVERYLQVDPLVTPVSIKPEWYFLAFYAMLQSIESKVGGFGSSVGFSFCPVVAWF</sequence>
<name>A0A5J4N4Z0_9TREM</name>
<feature type="transmembrane region" description="Helical" evidence="20">
    <location>
        <begin position="39"/>
        <end position="64"/>
    </location>
</feature>
<evidence type="ECO:0000256" key="20">
    <source>
        <dbReference type="SAM" id="Phobius"/>
    </source>
</evidence>
<dbReference type="Gene3D" id="1.20.810.10">
    <property type="entry name" value="Cytochrome Bc1 Complex, Chain C"/>
    <property type="match status" value="1"/>
</dbReference>
<reference evidence="22 23" key="1">
    <citation type="journal article" date="2019" name="Gigascience">
        <title>Whole-genome sequence of the oriental lung fluke Paragonimus westermani.</title>
        <authorList>
            <person name="Oey H."/>
            <person name="Zakrzewski M."/>
            <person name="Narain K."/>
            <person name="Devi K.R."/>
            <person name="Agatsuma T."/>
            <person name="Nawaratna S."/>
            <person name="Gobert G.N."/>
            <person name="Jones M.K."/>
            <person name="Ragan M.A."/>
            <person name="McManus D.P."/>
            <person name="Krause L."/>
        </authorList>
    </citation>
    <scope>NUCLEOTIDE SEQUENCE [LARGE SCALE GENOMIC DNA]</scope>
    <source>
        <strain evidence="22 23">IND2009</strain>
    </source>
</reference>
<evidence type="ECO:0000256" key="3">
    <source>
        <dbReference type="ARBA" id="ARBA00013531"/>
    </source>
</evidence>
<dbReference type="InterPro" id="IPR005797">
    <property type="entry name" value="Cyt_b/b6_N"/>
</dbReference>
<dbReference type="GO" id="GO:0005743">
    <property type="term" value="C:mitochondrial inner membrane"/>
    <property type="evidence" value="ECO:0007669"/>
    <property type="project" value="UniProtKB-SubCell"/>
</dbReference>
<keyword evidence="8" id="KW-0479">Metal-binding</keyword>
<evidence type="ECO:0000256" key="10">
    <source>
        <dbReference type="ARBA" id="ARBA00022982"/>
    </source>
</evidence>
<dbReference type="InterPro" id="IPR036150">
    <property type="entry name" value="Cyt_b/b6_C_sf"/>
</dbReference>
<dbReference type="SUPFAM" id="SSF81648">
    <property type="entry name" value="a domain/subunit of cytochrome bc1 complex (Ubiquinol-cytochrome c reductase)"/>
    <property type="match status" value="1"/>
</dbReference>
<dbReference type="InterPro" id="IPR016174">
    <property type="entry name" value="Di-haem_cyt_TM"/>
</dbReference>
<dbReference type="Pfam" id="PF00033">
    <property type="entry name" value="Cytochrome_B"/>
    <property type="match status" value="1"/>
</dbReference>
<keyword evidence="12" id="KW-0408">Iron</keyword>
<keyword evidence="4" id="KW-0813">Transport</keyword>
<evidence type="ECO:0000313" key="23">
    <source>
        <dbReference type="Proteomes" id="UP000324629"/>
    </source>
</evidence>
<dbReference type="PANTHER" id="PTHR19271:SF16">
    <property type="entry name" value="CYTOCHROME B"/>
    <property type="match status" value="1"/>
</dbReference>
<keyword evidence="23" id="KW-1185">Reference proteome</keyword>
<dbReference type="InterPro" id="IPR005798">
    <property type="entry name" value="Cyt_b/b6_C"/>
</dbReference>
<evidence type="ECO:0000313" key="22">
    <source>
        <dbReference type="EMBL" id="KAA3670564.1"/>
    </source>
</evidence>
<keyword evidence="9" id="KW-0999">Mitochondrion inner membrane</keyword>
<protein>
    <recommendedName>
        <fullName evidence="3">Cytochrome b</fullName>
    </recommendedName>
    <alternativeName>
        <fullName evidence="17">Complex III subunit 3</fullName>
    </alternativeName>
    <alternativeName>
        <fullName evidence="18">Complex III subunit III</fullName>
    </alternativeName>
    <alternativeName>
        <fullName evidence="16">Cytochrome b-c1 complex subunit 3</fullName>
    </alternativeName>
    <alternativeName>
        <fullName evidence="19">Ubiquinol-cytochrome-c reductase complex cytochrome b subunit</fullName>
    </alternativeName>
</protein>
<dbReference type="PANTHER" id="PTHR19271">
    <property type="entry name" value="CYTOCHROME B"/>
    <property type="match status" value="1"/>
</dbReference>
<dbReference type="GO" id="GO:0008121">
    <property type="term" value="F:quinol-cytochrome-c reductase activity"/>
    <property type="evidence" value="ECO:0007669"/>
    <property type="project" value="TreeGrafter"/>
</dbReference>
<dbReference type="InterPro" id="IPR027387">
    <property type="entry name" value="Cytb/b6-like_sf"/>
</dbReference>
<evidence type="ECO:0000256" key="19">
    <source>
        <dbReference type="ARBA" id="ARBA00032818"/>
    </source>
</evidence>
<evidence type="ECO:0000256" key="12">
    <source>
        <dbReference type="ARBA" id="ARBA00023004"/>
    </source>
</evidence>
<dbReference type="GO" id="GO:0016491">
    <property type="term" value="F:oxidoreductase activity"/>
    <property type="evidence" value="ECO:0007669"/>
    <property type="project" value="UniProtKB-UniRule"/>
</dbReference>
<keyword evidence="10" id="KW-0249">Electron transport</keyword>
<evidence type="ECO:0000256" key="5">
    <source>
        <dbReference type="ARBA" id="ARBA00022617"/>
    </source>
</evidence>
<keyword evidence="6" id="KW-0679">Respiratory chain</keyword>
<evidence type="ECO:0000256" key="16">
    <source>
        <dbReference type="ARBA" id="ARBA00029812"/>
    </source>
</evidence>
<dbReference type="GO" id="GO:0046872">
    <property type="term" value="F:metal ion binding"/>
    <property type="evidence" value="ECO:0007669"/>
    <property type="project" value="UniProtKB-KW"/>
</dbReference>
<evidence type="ECO:0000256" key="8">
    <source>
        <dbReference type="ARBA" id="ARBA00022723"/>
    </source>
</evidence>
<keyword evidence="15 20" id="KW-0472">Membrane</keyword>
<feature type="transmembrane region" description="Helical" evidence="20">
    <location>
        <begin position="149"/>
        <end position="166"/>
    </location>
</feature>
<evidence type="ECO:0000256" key="4">
    <source>
        <dbReference type="ARBA" id="ARBA00022448"/>
    </source>
</evidence>
<dbReference type="EMBL" id="QNGE01009491">
    <property type="protein sequence ID" value="KAA3670564.1"/>
    <property type="molecule type" value="Genomic_DNA"/>
</dbReference>
<accession>A0A5J4N4Z0</accession>
<evidence type="ECO:0000256" key="11">
    <source>
        <dbReference type="ARBA" id="ARBA00022989"/>
    </source>
</evidence>
<dbReference type="PROSITE" id="PS51003">
    <property type="entry name" value="CYTB_CTER"/>
    <property type="match status" value="1"/>
</dbReference>
<evidence type="ECO:0000256" key="15">
    <source>
        <dbReference type="ARBA" id="ARBA00023136"/>
    </source>
</evidence>
<dbReference type="Proteomes" id="UP000324629">
    <property type="component" value="Unassembled WGS sequence"/>
</dbReference>
<evidence type="ECO:0000256" key="17">
    <source>
        <dbReference type="ARBA" id="ARBA00031681"/>
    </source>
</evidence>
<comment type="function">
    <text evidence="1">Component of the ubiquinol-cytochrome c reductase complex (complex III or cytochrome b-c1 complex) that is part of the mitochondrial respiratory chain. The b-c1 complex mediates electron transfer from ubiquinol to cytochrome c. Contributes to the generation of a proton gradient across the mitochondrial membrane that is then used for ATP synthesis.</text>
</comment>
<feature type="transmembrane region" description="Helical" evidence="20">
    <location>
        <begin position="70"/>
        <end position="90"/>
    </location>
</feature>
<evidence type="ECO:0000256" key="14">
    <source>
        <dbReference type="ARBA" id="ARBA00023128"/>
    </source>
</evidence>
<gene>
    <name evidence="22" type="ORF">DEA37_0002648</name>
</gene>
<organism evidence="22 23">
    <name type="scientific">Paragonimus westermani</name>
    <dbReference type="NCBI Taxonomy" id="34504"/>
    <lineage>
        <taxon>Eukaryota</taxon>
        <taxon>Metazoa</taxon>
        <taxon>Spiralia</taxon>
        <taxon>Lophotrochozoa</taxon>
        <taxon>Platyhelminthes</taxon>
        <taxon>Trematoda</taxon>
        <taxon>Digenea</taxon>
        <taxon>Plagiorchiida</taxon>
        <taxon>Troglotremata</taxon>
        <taxon>Troglotrematidae</taxon>
        <taxon>Paragonimus</taxon>
    </lineage>
</organism>
<dbReference type="PROSITE" id="PS51257">
    <property type="entry name" value="PROKAR_LIPOPROTEIN"/>
    <property type="match status" value="1"/>
</dbReference>
<feature type="domain" description="Cytochrome b/b6 C-terminal region profile" evidence="21">
    <location>
        <begin position="130"/>
        <end position="226"/>
    </location>
</feature>
<feature type="transmembrane region" description="Helical" evidence="20">
    <location>
        <begin position="102"/>
        <end position="119"/>
    </location>
</feature>
<evidence type="ECO:0000259" key="21">
    <source>
        <dbReference type="PROSITE" id="PS51003"/>
    </source>
</evidence>
<comment type="subcellular location">
    <subcellularLocation>
        <location evidence="2">Mitochondrion inner membrane</location>
        <topology evidence="2">Multi-pass membrane protein</topology>
    </subcellularLocation>
</comment>
<evidence type="ECO:0000256" key="2">
    <source>
        <dbReference type="ARBA" id="ARBA00004448"/>
    </source>
</evidence>
<dbReference type="GO" id="GO:0006122">
    <property type="term" value="P:mitochondrial electron transport, ubiquinol to cytochrome c"/>
    <property type="evidence" value="ECO:0007669"/>
    <property type="project" value="TreeGrafter"/>
</dbReference>
<keyword evidence="5" id="KW-0349">Heme</keyword>
<evidence type="ECO:0000256" key="6">
    <source>
        <dbReference type="ARBA" id="ARBA00022660"/>
    </source>
</evidence>
<evidence type="ECO:0000256" key="7">
    <source>
        <dbReference type="ARBA" id="ARBA00022692"/>
    </source>
</evidence>
<comment type="caution">
    <text evidence="22">The sequence shown here is derived from an EMBL/GenBank/DDBJ whole genome shotgun (WGS) entry which is preliminary data.</text>
</comment>
<evidence type="ECO:0000256" key="13">
    <source>
        <dbReference type="ARBA" id="ARBA00023075"/>
    </source>
</evidence>
<evidence type="ECO:0000256" key="9">
    <source>
        <dbReference type="ARBA" id="ARBA00022792"/>
    </source>
</evidence>
<dbReference type="AlphaFoldDB" id="A0A5J4N4Z0"/>
<evidence type="ECO:0000256" key="18">
    <source>
        <dbReference type="ARBA" id="ARBA00032600"/>
    </source>
</evidence>